<comment type="caution">
    <text evidence="2">The sequence shown here is derived from an EMBL/GenBank/DDBJ whole genome shotgun (WGS) entry which is preliminary data.</text>
</comment>
<feature type="signal peptide" evidence="1">
    <location>
        <begin position="1"/>
        <end position="18"/>
    </location>
</feature>
<evidence type="ECO:0000256" key="1">
    <source>
        <dbReference type="SAM" id="SignalP"/>
    </source>
</evidence>
<evidence type="ECO:0008006" key="4">
    <source>
        <dbReference type="Google" id="ProtNLM"/>
    </source>
</evidence>
<keyword evidence="1" id="KW-0732">Signal</keyword>
<name>A0ABR1F5L5_9ASCO</name>
<dbReference type="RefSeq" id="XP_064768163.1">
    <property type="nucleotide sequence ID" value="XM_064914493.1"/>
</dbReference>
<feature type="chain" id="PRO_5046146071" description="Meiotic sister chromatid recombination protein 1" evidence="1">
    <location>
        <begin position="19"/>
        <end position="341"/>
    </location>
</feature>
<evidence type="ECO:0000313" key="2">
    <source>
        <dbReference type="EMBL" id="KAK7205130.1"/>
    </source>
</evidence>
<evidence type="ECO:0000313" key="3">
    <source>
        <dbReference type="Proteomes" id="UP001498771"/>
    </source>
</evidence>
<dbReference type="GeneID" id="90040005"/>
<protein>
    <recommendedName>
        <fullName evidence="4">Meiotic sister chromatid recombination protein 1</fullName>
    </recommendedName>
</protein>
<gene>
    <name evidence="2" type="ORF">BZA70DRAFT_295606</name>
</gene>
<dbReference type="InterPro" id="IPR018803">
    <property type="entry name" value="Ish1/Msc1-like"/>
</dbReference>
<accession>A0ABR1F5L5</accession>
<keyword evidence="3" id="KW-1185">Reference proteome</keyword>
<reference evidence="2 3" key="1">
    <citation type="submission" date="2024-03" db="EMBL/GenBank/DDBJ databases">
        <title>Genome-scale model development and genomic sequencing of the oleaginous clade Lipomyces.</title>
        <authorList>
            <consortium name="Lawrence Berkeley National Laboratory"/>
            <person name="Czajka J.J."/>
            <person name="Han Y."/>
            <person name="Kim J."/>
            <person name="Mondo S.J."/>
            <person name="Hofstad B.A."/>
            <person name="Robles A."/>
            <person name="Haridas S."/>
            <person name="Riley R."/>
            <person name="LaButti K."/>
            <person name="Pangilinan J."/>
            <person name="Andreopoulos W."/>
            <person name="Lipzen A."/>
            <person name="Yan J."/>
            <person name="Wang M."/>
            <person name="Ng V."/>
            <person name="Grigoriev I.V."/>
            <person name="Spatafora J.W."/>
            <person name="Magnuson J.K."/>
            <person name="Baker S.E."/>
            <person name="Pomraning K.R."/>
        </authorList>
    </citation>
    <scope>NUCLEOTIDE SEQUENCE [LARGE SCALE GENOMIC DNA]</scope>
    <source>
        <strain evidence="2 3">Phaff 52-87</strain>
    </source>
</reference>
<organism evidence="2 3">
    <name type="scientific">Myxozyma melibiosi</name>
    <dbReference type="NCBI Taxonomy" id="54550"/>
    <lineage>
        <taxon>Eukaryota</taxon>
        <taxon>Fungi</taxon>
        <taxon>Dikarya</taxon>
        <taxon>Ascomycota</taxon>
        <taxon>Saccharomycotina</taxon>
        <taxon>Lipomycetes</taxon>
        <taxon>Lipomycetales</taxon>
        <taxon>Lipomycetaceae</taxon>
        <taxon>Myxozyma</taxon>
    </lineage>
</organism>
<dbReference type="Pfam" id="PF10281">
    <property type="entry name" value="Ish1"/>
    <property type="match status" value="5"/>
</dbReference>
<sequence length="341" mass="38563">MKFFALLLLACVVLSVSAWSPLGSHSHSSEFNSWDTKRLSKWLEDNNIKFENKKSRDDLLGVVRKNWNSVTASASPFSTWSDDRLADYLSEKGVAVKESAKQNRDWLLEQVQNTWKSTSDEAEEKYAETKDYAYDSWSGFKSSAASTKDYLMQKIAENYNYVVSKSKKASSDVADSVYETWSEADLKGWIESHGYKVPETPTREELLELVREYSSDAKQTAQNVADSAYDKWSRSDLESWLVSNGYKAPAKTTTKEELVNLVRSYSSKGKEAVQGASDSAYDSWSRSKLESWLVSHGLKAPAKTSTKEELINLVRKHSNNAKDALKNAKDQVTFNRLKDEA</sequence>
<proteinExistence type="predicted"/>
<dbReference type="Proteomes" id="UP001498771">
    <property type="component" value="Unassembled WGS sequence"/>
</dbReference>
<dbReference type="EMBL" id="JBBJBU010000006">
    <property type="protein sequence ID" value="KAK7205130.1"/>
    <property type="molecule type" value="Genomic_DNA"/>
</dbReference>